<proteinExistence type="predicted"/>
<evidence type="ECO:0000259" key="2">
    <source>
        <dbReference type="PROSITE" id="PS51819"/>
    </source>
</evidence>
<dbReference type="EMBL" id="AGZS01000004">
    <property type="protein sequence ID" value="EJD64777.1"/>
    <property type="molecule type" value="Genomic_DNA"/>
</dbReference>
<comment type="caution">
    <text evidence="3">The sequence shown here is derived from an EMBL/GenBank/DDBJ whole genome shotgun (WGS) entry which is preliminary data.</text>
</comment>
<keyword evidence="4" id="KW-1185">Reference proteome</keyword>
<dbReference type="InterPro" id="IPR004360">
    <property type="entry name" value="Glyas_Fos-R_dOase_dom"/>
</dbReference>
<evidence type="ECO:0000256" key="1">
    <source>
        <dbReference type="ARBA" id="ARBA00022723"/>
    </source>
</evidence>
<dbReference type="AlphaFoldDB" id="J0LLR5"/>
<dbReference type="PANTHER" id="PTHR36113:SF6">
    <property type="entry name" value="FOSFOMYCIN RESISTANCE PROTEIN FOSX"/>
    <property type="match status" value="1"/>
</dbReference>
<name>J0LLR5_9BIFI</name>
<dbReference type="SUPFAM" id="SSF54593">
    <property type="entry name" value="Glyoxalase/Bleomycin resistance protein/Dihydroxybiphenyl dioxygenase"/>
    <property type="match status" value="1"/>
</dbReference>
<organism evidence="3 4">
    <name type="scientific">Scardovia wiggsiae F0424</name>
    <dbReference type="NCBI Taxonomy" id="857290"/>
    <lineage>
        <taxon>Bacteria</taxon>
        <taxon>Bacillati</taxon>
        <taxon>Actinomycetota</taxon>
        <taxon>Actinomycetes</taxon>
        <taxon>Bifidobacteriales</taxon>
        <taxon>Bifidobacteriaceae</taxon>
        <taxon>Scardovia</taxon>
    </lineage>
</organism>
<gene>
    <name evidence="3" type="ORF">HMPREF9156_00896</name>
</gene>
<dbReference type="InterPro" id="IPR029068">
    <property type="entry name" value="Glyas_Bleomycin-R_OHBP_Dase"/>
</dbReference>
<dbReference type="OrthoDB" id="5242506at2"/>
<dbReference type="HOGENOM" id="CLU_046006_6_1_11"/>
<reference evidence="3 4" key="1">
    <citation type="submission" date="2012-01" db="EMBL/GenBank/DDBJ databases">
        <title>The Genome Sequence of Scardovia wiggsiae F0424.</title>
        <authorList>
            <consortium name="The Broad Institute Genome Sequencing Platform"/>
            <person name="Earl A."/>
            <person name="Ward D."/>
            <person name="Feldgarden M."/>
            <person name="Gevers D."/>
            <person name="Izard J."/>
            <person name="Ganesan A."/>
            <person name="Baranova O.V."/>
            <person name="Blanton J.M."/>
            <person name="Tanner A.C."/>
            <person name="Mathney J."/>
            <person name="Dewhirst F.E."/>
            <person name="Young S.K."/>
            <person name="Zeng Q."/>
            <person name="Gargeya S."/>
            <person name="Fitzgerald M."/>
            <person name="Haas B."/>
            <person name="Abouelleil A."/>
            <person name="Alvarado L."/>
            <person name="Arachchi H.M."/>
            <person name="Berlin A."/>
            <person name="Chapman S.B."/>
            <person name="Gearin G."/>
            <person name="Goldberg J."/>
            <person name="Griggs A."/>
            <person name="Gujja S."/>
            <person name="Hansen M."/>
            <person name="Heiman D."/>
            <person name="Howarth C."/>
            <person name="Larimer J."/>
            <person name="Lui A."/>
            <person name="MacDonald P.J.P."/>
            <person name="McCowen C."/>
            <person name="Montmayeur A."/>
            <person name="Murphy C."/>
            <person name="Neiman D."/>
            <person name="Pearson M."/>
            <person name="Priest M."/>
            <person name="Roberts A."/>
            <person name="Saif S."/>
            <person name="Shea T."/>
            <person name="Sisk P."/>
            <person name="Stolte C."/>
            <person name="Sykes S."/>
            <person name="Wortman J."/>
            <person name="Nusbaum C."/>
            <person name="Birren B."/>
        </authorList>
    </citation>
    <scope>NUCLEOTIDE SEQUENCE [LARGE SCALE GENOMIC DNA]</scope>
    <source>
        <strain evidence="3 4">F0424</strain>
    </source>
</reference>
<accession>J0LLR5</accession>
<evidence type="ECO:0000313" key="4">
    <source>
        <dbReference type="Proteomes" id="UP000006415"/>
    </source>
</evidence>
<dbReference type="InterPro" id="IPR051332">
    <property type="entry name" value="Fosfomycin_Res_Enzymes"/>
</dbReference>
<dbReference type="GO" id="GO:0046872">
    <property type="term" value="F:metal ion binding"/>
    <property type="evidence" value="ECO:0007669"/>
    <property type="project" value="UniProtKB-KW"/>
</dbReference>
<keyword evidence="1" id="KW-0479">Metal-binding</keyword>
<feature type="domain" description="VOC" evidence="2">
    <location>
        <begin position="4"/>
        <end position="139"/>
    </location>
</feature>
<dbReference type="STRING" id="857290.HMPREF9156_00896"/>
<dbReference type="Pfam" id="PF00903">
    <property type="entry name" value="Glyoxalase"/>
    <property type="match status" value="1"/>
</dbReference>
<dbReference type="RefSeq" id="WP_007147960.1">
    <property type="nucleotide sequence ID" value="NZ_AKCI01000001.1"/>
</dbReference>
<dbReference type="PANTHER" id="PTHR36113">
    <property type="entry name" value="LYASE, PUTATIVE-RELATED-RELATED"/>
    <property type="match status" value="1"/>
</dbReference>
<dbReference type="PROSITE" id="PS51819">
    <property type="entry name" value="VOC"/>
    <property type="match status" value="1"/>
</dbReference>
<dbReference type="Proteomes" id="UP000006415">
    <property type="component" value="Unassembled WGS sequence"/>
</dbReference>
<sequence length="147" mass="17644">MKPRVDHIHITVEDLGRAEKFYDRLLPLLGFDTKLKETDRVPAHEYKIIEYHHNLISIGLVNQRKAYSREKPNRRKAGVLHHLAFHAENREEVDAVYEEVRKLPTEIIHKPQYYPDYCPDYYAFFFKDSEGIEYEITSFDRDRYFPA</sequence>
<protein>
    <recommendedName>
        <fullName evidence="2">VOC domain-containing protein</fullName>
    </recommendedName>
</protein>
<dbReference type="InterPro" id="IPR037523">
    <property type="entry name" value="VOC_core"/>
</dbReference>
<evidence type="ECO:0000313" key="3">
    <source>
        <dbReference type="EMBL" id="EJD64777.1"/>
    </source>
</evidence>
<dbReference type="eggNOG" id="COG0346">
    <property type="taxonomic scope" value="Bacteria"/>
</dbReference>
<dbReference type="Gene3D" id="3.10.180.10">
    <property type="entry name" value="2,3-Dihydroxybiphenyl 1,2-Dioxygenase, domain 1"/>
    <property type="match status" value="1"/>
</dbReference>